<name>A0A378NUV6_9FIRM</name>
<proteinExistence type="inferred from homology"/>
<feature type="binding site" evidence="6">
    <location>
        <begin position="127"/>
        <end position="132"/>
    </location>
    <ligand>
        <name>S-adenosyl-L-methionine</name>
        <dbReference type="ChEBI" id="CHEBI:59789"/>
    </ligand>
</feature>
<dbReference type="EC" id="2.1.1.177" evidence="6"/>
<comment type="subcellular location">
    <subcellularLocation>
        <location evidence="6">Cytoplasm</location>
    </subcellularLocation>
</comment>
<feature type="binding site" evidence="6">
    <location>
        <position position="108"/>
    </location>
    <ligand>
        <name>S-adenosyl-L-methionine</name>
        <dbReference type="ChEBI" id="CHEBI:59789"/>
    </ligand>
</feature>
<organism evidence="7 8">
    <name type="scientific">Megamonas hypermegale</name>
    <dbReference type="NCBI Taxonomy" id="158847"/>
    <lineage>
        <taxon>Bacteria</taxon>
        <taxon>Bacillati</taxon>
        <taxon>Bacillota</taxon>
        <taxon>Negativicutes</taxon>
        <taxon>Selenomonadales</taxon>
        <taxon>Selenomonadaceae</taxon>
        <taxon>Megamonas</taxon>
    </lineage>
</organism>
<dbReference type="EMBL" id="UGPP01000001">
    <property type="protein sequence ID" value="STY72121.1"/>
    <property type="molecule type" value="Genomic_DNA"/>
</dbReference>
<dbReference type="PANTHER" id="PTHR33603:SF1">
    <property type="entry name" value="RIBOSOMAL RNA LARGE SUBUNIT METHYLTRANSFERASE H"/>
    <property type="match status" value="1"/>
</dbReference>
<keyword evidence="1 6" id="KW-0698">rRNA processing</keyword>
<evidence type="ECO:0000256" key="3">
    <source>
        <dbReference type="ARBA" id="ARBA00022679"/>
    </source>
</evidence>
<dbReference type="NCBIfam" id="NF000985">
    <property type="entry name" value="PRK00103.1-3"/>
    <property type="match status" value="1"/>
</dbReference>
<dbReference type="GO" id="GO:0005737">
    <property type="term" value="C:cytoplasm"/>
    <property type="evidence" value="ECO:0007669"/>
    <property type="project" value="UniProtKB-SubCell"/>
</dbReference>
<accession>A0A378NUV6</accession>
<gene>
    <name evidence="6 7" type="primary">rlmH</name>
    <name evidence="7" type="ORF">NCTC10571_02311</name>
</gene>
<reference evidence="7 8" key="1">
    <citation type="submission" date="2018-06" db="EMBL/GenBank/DDBJ databases">
        <authorList>
            <consortium name="Pathogen Informatics"/>
            <person name="Doyle S."/>
        </authorList>
    </citation>
    <scope>NUCLEOTIDE SEQUENCE [LARGE SCALE GENOMIC DNA]</scope>
    <source>
        <strain evidence="7 8">NCTC10571</strain>
    </source>
</reference>
<evidence type="ECO:0000313" key="8">
    <source>
        <dbReference type="Proteomes" id="UP000255234"/>
    </source>
</evidence>
<keyword evidence="2 6" id="KW-0489">Methyltransferase</keyword>
<dbReference type="PIRSF" id="PIRSF004505">
    <property type="entry name" value="MT_bac"/>
    <property type="match status" value="1"/>
</dbReference>
<dbReference type="GeneID" id="62779646"/>
<keyword evidence="3 6" id="KW-0808">Transferase</keyword>
<keyword evidence="4 6" id="KW-0949">S-adenosyl-L-methionine</keyword>
<dbReference type="RefSeq" id="WP_008539547.1">
    <property type="nucleotide sequence ID" value="NZ_UGPP01000001.1"/>
</dbReference>
<protein>
    <recommendedName>
        <fullName evidence="6">Ribosomal RNA large subunit methyltransferase H</fullName>
        <ecNumber evidence="6">2.1.1.177</ecNumber>
    </recommendedName>
    <alternativeName>
        <fullName evidence="6">23S rRNA (pseudouridine1915-N3)-methyltransferase</fullName>
    </alternativeName>
    <alternativeName>
        <fullName evidence="6">23S rRNA m3Psi1915 methyltransferase</fullName>
    </alternativeName>
    <alternativeName>
        <fullName evidence="6">rRNA (pseudouridine-N3-)-methyltransferase RlmH</fullName>
    </alternativeName>
</protein>
<dbReference type="NCBIfam" id="TIGR00246">
    <property type="entry name" value="tRNA_RlmH_YbeA"/>
    <property type="match status" value="1"/>
</dbReference>
<dbReference type="CDD" id="cd18081">
    <property type="entry name" value="RlmH-like"/>
    <property type="match status" value="1"/>
</dbReference>
<dbReference type="InterPro" id="IPR029028">
    <property type="entry name" value="Alpha/beta_knot_MTases"/>
</dbReference>
<dbReference type="InterPro" id="IPR003742">
    <property type="entry name" value="RlmH-like"/>
</dbReference>
<evidence type="ECO:0000256" key="6">
    <source>
        <dbReference type="HAMAP-Rule" id="MF_00658"/>
    </source>
</evidence>
<dbReference type="AlphaFoldDB" id="A0A378NUV6"/>
<evidence type="ECO:0000256" key="4">
    <source>
        <dbReference type="ARBA" id="ARBA00022691"/>
    </source>
</evidence>
<dbReference type="InterPro" id="IPR029026">
    <property type="entry name" value="tRNA_m1G_MTases_N"/>
</dbReference>
<dbReference type="PANTHER" id="PTHR33603">
    <property type="entry name" value="METHYLTRANSFERASE"/>
    <property type="match status" value="1"/>
</dbReference>
<evidence type="ECO:0000313" key="7">
    <source>
        <dbReference type="EMBL" id="STY72121.1"/>
    </source>
</evidence>
<dbReference type="Gene3D" id="3.40.1280.10">
    <property type="match status" value="1"/>
</dbReference>
<comment type="catalytic activity">
    <reaction evidence="6">
        <text>pseudouridine(1915) in 23S rRNA + S-adenosyl-L-methionine = N(3)-methylpseudouridine(1915) in 23S rRNA + S-adenosyl-L-homocysteine + H(+)</text>
        <dbReference type="Rhea" id="RHEA:42752"/>
        <dbReference type="Rhea" id="RHEA-COMP:10221"/>
        <dbReference type="Rhea" id="RHEA-COMP:10222"/>
        <dbReference type="ChEBI" id="CHEBI:15378"/>
        <dbReference type="ChEBI" id="CHEBI:57856"/>
        <dbReference type="ChEBI" id="CHEBI:59789"/>
        <dbReference type="ChEBI" id="CHEBI:65314"/>
        <dbReference type="ChEBI" id="CHEBI:74486"/>
        <dbReference type="EC" id="2.1.1.177"/>
    </reaction>
</comment>
<evidence type="ECO:0000256" key="2">
    <source>
        <dbReference type="ARBA" id="ARBA00022603"/>
    </source>
</evidence>
<dbReference type="STRING" id="1122216.GCA_000423385_00670"/>
<evidence type="ECO:0000256" key="5">
    <source>
        <dbReference type="ARBA" id="ARBA00038303"/>
    </source>
</evidence>
<feature type="binding site" evidence="6">
    <location>
        <position position="76"/>
    </location>
    <ligand>
        <name>S-adenosyl-L-methionine</name>
        <dbReference type="ChEBI" id="CHEBI:59789"/>
    </ligand>
</feature>
<dbReference type="Proteomes" id="UP000255234">
    <property type="component" value="Unassembled WGS sequence"/>
</dbReference>
<comment type="function">
    <text evidence="6">Specifically methylates the pseudouridine at position 1915 (m3Psi1915) in 23S rRNA.</text>
</comment>
<sequence>MKISIVASGKIKEKYLRDGINEFVKRLKPFTQLEFIEINEEKMKDNPSPAEKKATLIAEGERLLKKVPANSYLIVLDVFGKDISSEELSAKIDKLTLSGQSHITFLIGGAFGLSEEVRKRADERISFSRMTFTHQMIRLLLVEQIYRAFKISRGEKYHW</sequence>
<comment type="similarity">
    <text evidence="5 6">Belongs to the RNA methyltransferase RlmH family.</text>
</comment>
<dbReference type="HAMAP" id="MF_00658">
    <property type="entry name" value="23SrRNA_methyltr_H"/>
    <property type="match status" value="1"/>
</dbReference>
<dbReference type="SUPFAM" id="SSF75217">
    <property type="entry name" value="alpha/beta knot"/>
    <property type="match status" value="1"/>
</dbReference>
<keyword evidence="6" id="KW-0963">Cytoplasm</keyword>
<comment type="subunit">
    <text evidence="6">Homodimer.</text>
</comment>
<evidence type="ECO:0000256" key="1">
    <source>
        <dbReference type="ARBA" id="ARBA00022552"/>
    </source>
</evidence>
<dbReference type="GO" id="GO:0070038">
    <property type="term" value="F:rRNA (pseudouridine-N3-)-methyltransferase activity"/>
    <property type="evidence" value="ECO:0007669"/>
    <property type="project" value="UniProtKB-UniRule"/>
</dbReference>
<dbReference type="Pfam" id="PF02590">
    <property type="entry name" value="SPOUT_MTase"/>
    <property type="match status" value="1"/>
</dbReference>